<reference evidence="10 11" key="1">
    <citation type="submission" date="2020-11" db="EMBL/GenBank/DDBJ databases">
        <title>Kefir isolates.</title>
        <authorList>
            <person name="Marcisauskas S."/>
            <person name="Kim Y."/>
            <person name="Blasche S."/>
        </authorList>
    </citation>
    <scope>NUCLEOTIDE SEQUENCE [LARGE SCALE GENOMIC DNA]</scope>
    <source>
        <strain evidence="10 11">OG2</strain>
    </source>
</reference>
<evidence type="ECO:0000256" key="5">
    <source>
        <dbReference type="ARBA" id="ARBA00022777"/>
    </source>
</evidence>
<evidence type="ECO:0000256" key="3">
    <source>
        <dbReference type="ARBA" id="ARBA00022679"/>
    </source>
</evidence>
<dbReference type="SUPFAM" id="SSF56112">
    <property type="entry name" value="Protein kinase-like (PK-like)"/>
    <property type="match status" value="1"/>
</dbReference>
<dbReference type="GO" id="GO:0005773">
    <property type="term" value="C:vacuole"/>
    <property type="evidence" value="ECO:0007669"/>
    <property type="project" value="GOC"/>
</dbReference>
<dbReference type="InterPro" id="IPR052239">
    <property type="entry name" value="Ser/Thr-specific_kinases"/>
</dbReference>
<accession>A0A9P7BBZ1</accession>
<dbReference type="PANTHER" id="PTHR45998">
    <property type="entry name" value="SERINE/THREONINE-PROTEIN KINASE 16"/>
    <property type="match status" value="1"/>
</dbReference>
<dbReference type="InterPro" id="IPR000719">
    <property type="entry name" value="Prot_kinase_dom"/>
</dbReference>
<keyword evidence="6" id="KW-0067">ATP-binding</keyword>
<evidence type="ECO:0000256" key="4">
    <source>
        <dbReference type="ARBA" id="ARBA00022741"/>
    </source>
</evidence>
<keyword evidence="5" id="KW-0418">Kinase</keyword>
<evidence type="ECO:0000256" key="7">
    <source>
        <dbReference type="ARBA" id="ARBA00047899"/>
    </source>
</evidence>
<protein>
    <recommendedName>
        <fullName evidence="1">non-specific serine/threonine protein kinase</fullName>
        <ecNumber evidence="1">2.7.11.1</ecNumber>
    </recommendedName>
</protein>
<comment type="catalytic activity">
    <reaction evidence="8">
        <text>L-seryl-[protein] + ATP = O-phospho-L-seryl-[protein] + ADP + H(+)</text>
        <dbReference type="Rhea" id="RHEA:17989"/>
        <dbReference type="Rhea" id="RHEA-COMP:9863"/>
        <dbReference type="Rhea" id="RHEA-COMP:11604"/>
        <dbReference type="ChEBI" id="CHEBI:15378"/>
        <dbReference type="ChEBI" id="CHEBI:29999"/>
        <dbReference type="ChEBI" id="CHEBI:30616"/>
        <dbReference type="ChEBI" id="CHEBI:83421"/>
        <dbReference type="ChEBI" id="CHEBI:456216"/>
        <dbReference type="EC" id="2.7.11.1"/>
    </reaction>
</comment>
<organism evidence="10 11">
    <name type="scientific">Maudiozyma exigua</name>
    <name type="common">Yeast</name>
    <name type="synonym">Kazachstania exigua</name>
    <dbReference type="NCBI Taxonomy" id="34358"/>
    <lineage>
        <taxon>Eukaryota</taxon>
        <taxon>Fungi</taxon>
        <taxon>Dikarya</taxon>
        <taxon>Ascomycota</taxon>
        <taxon>Saccharomycotina</taxon>
        <taxon>Saccharomycetes</taxon>
        <taxon>Saccharomycetales</taxon>
        <taxon>Saccharomycetaceae</taxon>
        <taxon>Maudiozyma</taxon>
    </lineage>
</organism>
<gene>
    <name evidence="10" type="ORF">C6P45_003929</name>
</gene>
<keyword evidence="2" id="KW-0723">Serine/threonine-protein kinase</keyword>
<keyword evidence="11" id="KW-1185">Reference proteome</keyword>
<dbReference type="PROSITE" id="PS50011">
    <property type="entry name" value="PROTEIN_KINASE_DOM"/>
    <property type="match status" value="1"/>
</dbReference>
<evidence type="ECO:0000313" key="10">
    <source>
        <dbReference type="EMBL" id="KAG0669278.1"/>
    </source>
</evidence>
<dbReference type="GO" id="GO:0032889">
    <property type="term" value="P:regulation of vacuole fusion, non-autophagic"/>
    <property type="evidence" value="ECO:0007669"/>
    <property type="project" value="TreeGrafter"/>
</dbReference>
<dbReference type="EMBL" id="PUHR01000045">
    <property type="protein sequence ID" value="KAG0669278.1"/>
    <property type="molecule type" value="Genomic_DNA"/>
</dbReference>
<dbReference type="GO" id="GO:0004674">
    <property type="term" value="F:protein serine/threonine kinase activity"/>
    <property type="evidence" value="ECO:0007669"/>
    <property type="project" value="UniProtKB-KW"/>
</dbReference>
<feature type="domain" description="Protein kinase" evidence="9">
    <location>
        <begin position="34"/>
        <end position="363"/>
    </location>
</feature>
<dbReference type="Proteomes" id="UP000750334">
    <property type="component" value="Unassembled WGS sequence"/>
</dbReference>
<evidence type="ECO:0000259" key="9">
    <source>
        <dbReference type="PROSITE" id="PS50011"/>
    </source>
</evidence>
<dbReference type="GO" id="GO:0006624">
    <property type="term" value="P:vacuolar protein processing"/>
    <property type="evidence" value="ECO:0007669"/>
    <property type="project" value="TreeGrafter"/>
</dbReference>
<dbReference type="GO" id="GO:0005524">
    <property type="term" value="F:ATP binding"/>
    <property type="evidence" value="ECO:0007669"/>
    <property type="project" value="UniProtKB-KW"/>
</dbReference>
<evidence type="ECO:0000256" key="8">
    <source>
        <dbReference type="ARBA" id="ARBA00048679"/>
    </source>
</evidence>
<evidence type="ECO:0000313" key="11">
    <source>
        <dbReference type="Proteomes" id="UP000750334"/>
    </source>
</evidence>
<keyword evidence="4" id="KW-0547">Nucleotide-binding</keyword>
<dbReference type="OrthoDB" id="248923at2759"/>
<dbReference type="Pfam" id="PF00069">
    <property type="entry name" value="Pkinase"/>
    <property type="match status" value="2"/>
</dbReference>
<evidence type="ECO:0000256" key="1">
    <source>
        <dbReference type="ARBA" id="ARBA00012513"/>
    </source>
</evidence>
<comment type="caution">
    <text evidence="10">The sequence shown here is derived from an EMBL/GenBank/DDBJ whole genome shotgun (WGS) entry which is preliminary data.</text>
</comment>
<dbReference type="AlphaFoldDB" id="A0A9P7BBZ1"/>
<dbReference type="Gene3D" id="1.10.510.10">
    <property type="entry name" value="Transferase(Phosphotransferase) domain 1"/>
    <property type="match status" value="2"/>
</dbReference>
<dbReference type="PANTHER" id="PTHR45998:SF2">
    <property type="entry name" value="SERINE_THREONINE-PROTEIN KINASE 16"/>
    <property type="match status" value="1"/>
</dbReference>
<name>A0A9P7BBZ1_MAUEX</name>
<sequence length="366" mass="41727">MSDIMETLRYYFSLYCCECGASSELIIKINGNRFKIIRLLAENDLTFVYLLKAIDDVPYRNGNFFALKKITCPFGDIESVSEALQEIDMYKTFQNRYITSCMDSQVRQEGNGSKTVNILLPYYHFGSLQNVIDKNLLDGTYISEKECIRLMTGICKGLQYLHDPKKRPYDDVESNFNSSTIIDTTEETDALLTESPIEASTINLQDNHKISYSHKNLKPSNILVNDDHEPVIGDLSACSKALITFTKIPDIETNKEWVLSHCQLEFVAPELLQPKIGMTIDSKVDIWSLGCTLYNLMFGISPFEREEQLNGTPKRAAIQKGMFTYPQQKRYSQGLLETISRCIDINPSTRYSTKELLDQLVTLQNA</sequence>
<evidence type="ECO:0000256" key="6">
    <source>
        <dbReference type="ARBA" id="ARBA00022840"/>
    </source>
</evidence>
<dbReference type="EC" id="2.7.11.1" evidence="1"/>
<dbReference type="GO" id="GO:0005794">
    <property type="term" value="C:Golgi apparatus"/>
    <property type="evidence" value="ECO:0007669"/>
    <property type="project" value="TreeGrafter"/>
</dbReference>
<keyword evidence="3" id="KW-0808">Transferase</keyword>
<dbReference type="InterPro" id="IPR011009">
    <property type="entry name" value="Kinase-like_dom_sf"/>
</dbReference>
<comment type="catalytic activity">
    <reaction evidence="7">
        <text>L-threonyl-[protein] + ATP = O-phospho-L-threonyl-[protein] + ADP + H(+)</text>
        <dbReference type="Rhea" id="RHEA:46608"/>
        <dbReference type="Rhea" id="RHEA-COMP:11060"/>
        <dbReference type="Rhea" id="RHEA-COMP:11605"/>
        <dbReference type="ChEBI" id="CHEBI:15378"/>
        <dbReference type="ChEBI" id="CHEBI:30013"/>
        <dbReference type="ChEBI" id="CHEBI:30616"/>
        <dbReference type="ChEBI" id="CHEBI:61977"/>
        <dbReference type="ChEBI" id="CHEBI:456216"/>
        <dbReference type="EC" id="2.7.11.1"/>
    </reaction>
</comment>
<proteinExistence type="predicted"/>
<evidence type="ECO:0000256" key="2">
    <source>
        <dbReference type="ARBA" id="ARBA00022527"/>
    </source>
</evidence>